<dbReference type="InterPro" id="IPR029052">
    <property type="entry name" value="Metallo-depent_PP-like"/>
</dbReference>
<dbReference type="EMBL" id="CAUWAG010000012">
    <property type="protein sequence ID" value="CAJ2509000.1"/>
    <property type="molecule type" value="Genomic_DNA"/>
</dbReference>
<evidence type="ECO:0000313" key="3">
    <source>
        <dbReference type="Proteomes" id="UP001295740"/>
    </source>
</evidence>
<dbReference type="CDD" id="cd07379">
    <property type="entry name" value="MPP_239FB"/>
    <property type="match status" value="1"/>
</dbReference>
<name>A0AAI8VQ45_9PEZI</name>
<dbReference type="InterPro" id="IPR004843">
    <property type="entry name" value="Calcineurin-like_PHP"/>
</dbReference>
<organism evidence="2 3">
    <name type="scientific">Anthostomella pinea</name>
    <dbReference type="NCBI Taxonomy" id="933095"/>
    <lineage>
        <taxon>Eukaryota</taxon>
        <taxon>Fungi</taxon>
        <taxon>Dikarya</taxon>
        <taxon>Ascomycota</taxon>
        <taxon>Pezizomycotina</taxon>
        <taxon>Sordariomycetes</taxon>
        <taxon>Xylariomycetidae</taxon>
        <taxon>Xylariales</taxon>
        <taxon>Xylariaceae</taxon>
        <taxon>Anthostomella</taxon>
    </lineage>
</organism>
<dbReference type="InterPro" id="IPR051693">
    <property type="entry name" value="UPF0046_metallophosphoest"/>
</dbReference>
<accession>A0AAI8VQ45</accession>
<reference evidence="2" key="1">
    <citation type="submission" date="2023-10" db="EMBL/GenBank/DDBJ databases">
        <authorList>
            <person name="Hackl T."/>
        </authorList>
    </citation>
    <scope>NUCLEOTIDE SEQUENCE</scope>
</reference>
<dbReference type="GO" id="GO:0016787">
    <property type="term" value="F:hydrolase activity"/>
    <property type="evidence" value="ECO:0007669"/>
    <property type="project" value="InterPro"/>
</dbReference>
<dbReference type="SUPFAM" id="SSF56300">
    <property type="entry name" value="Metallo-dependent phosphatases"/>
    <property type="match status" value="1"/>
</dbReference>
<evidence type="ECO:0000313" key="2">
    <source>
        <dbReference type="EMBL" id="CAJ2509000.1"/>
    </source>
</evidence>
<comment type="caution">
    <text evidence="2">The sequence shown here is derived from an EMBL/GenBank/DDBJ whole genome shotgun (WGS) entry which is preliminary data.</text>
</comment>
<feature type="domain" description="Calcineurin-like phosphoesterase" evidence="1">
    <location>
        <begin position="6"/>
        <end position="177"/>
    </location>
</feature>
<protein>
    <submittedName>
        <fullName evidence="2">Uu.00g140260.m01.CDS01</fullName>
    </submittedName>
</protein>
<dbReference type="Proteomes" id="UP001295740">
    <property type="component" value="Unassembled WGS sequence"/>
</dbReference>
<keyword evidence="3" id="KW-1185">Reference proteome</keyword>
<dbReference type="AlphaFoldDB" id="A0AAI8VQ45"/>
<dbReference type="PANTHER" id="PTHR12905">
    <property type="entry name" value="METALLOPHOSPHOESTERASE"/>
    <property type="match status" value="1"/>
</dbReference>
<evidence type="ECO:0000259" key="1">
    <source>
        <dbReference type="Pfam" id="PF00149"/>
    </source>
</evidence>
<sequence>MSVKTRLLIISDTHGEAFDVKPAHKADVVIHCGDLTDESKLTEYRKTLQFLEGLDAPLKLVIAGNHDFTLNLPAFKQRVEEAVPAIEPDLIKKEYGGYGEARRLFDEATGITFLDEGTHHFILANGARMTVYASPYTPSKNGNVFQYPPATGHDFAIADGTDVVITHGPPHGIMDYSTESRRAGCPDLFAAVARARPRVHCFGYIHEGWGAKLVAWRDAISGKPSHFADIDNERSVVVEKLVNLTAAKFDTTASMEEKTLRRAEYVDRGCCATSHCAGDDNPLGFRRHTLFVNAAIEGMSDEMPFHPPWLVDVELPLAGPEV</sequence>
<dbReference type="Pfam" id="PF00149">
    <property type="entry name" value="Metallophos"/>
    <property type="match status" value="1"/>
</dbReference>
<proteinExistence type="predicted"/>
<dbReference type="Gene3D" id="3.60.21.10">
    <property type="match status" value="1"/>
</dbReference>
<dbReference type="PANTHER" id="PTHR12905:SF0">
    <property type="entry name" value="CALCINEURIN-LIKE PHOSPHOESTERASE DOMAIN-CONTAINING PROTEIN"/>
    <property type="match status" value="1"/>
</dbReference>
<gene>
    <name evidence="2" type="ORF">KHLLAP_LOCUS9468</name>
</gene>